<dbReference type="Pfam" id="PF00098">
    <property type="entry name" value="zf-CCHC"/>
    <property type="match status" value="1"/>
</dbReference>
<dbReference type="PANTHER" id="PTHR23048">
    <property type="entry name" value="MYOSIN LIGHT CHAIN 1, 3"/>
    <property type="match status" value="1"/>
</dbReference>
<feature type="domain" description="CCHC-type" evidence="6">
    <location>
        <begin position="46"/>
        <end position="61"/>
    </location>
</feature>
<reference evidence="8" key="1">
    <citation type="submission" date="2015-03" db="EMBL/GenBank/DDBJ databases">
        <title>A transcriptome of Araucaria cunninghamii, an australian fine timber species.</title>
        <authorList>
            <person name="Jing Yi C.J.Y."/>
            <person name="Yin San L.Y.S."/>
            <person name="Abdul Karim S.S."/>
            <person name="Wan Azmi N.N."/>
            <person name="Hercus R.R."/>
            <person name="Croft L.L."/>
        </authorList>
    </citation>
    <scope>NUCLEOTIDE SEQUENCE</scope>
    <source>
        <strain evidence="8">MI0301</strain>
        <tissue evidence="8">Leaf</tissue>
    </source>
</reference>
<dbReference type="InterPro" id="IPR011992">
    <property type="entry name" value="EF-hand-dom_pair"/>
</dbReference>
<protein>
    <submittedName>
        <fullName evidence="8">Uncharacterized protein</fullName>
    </submittedName>
</protein>
<feature type="domain" description="EF-hand" evidence="7">
    <location>
        <begin position="255"/>
        <end position="287"/>
    </location>
</feature>
<dbReference type="InterPro" id="IPR002048">
    <property type="entry name" value="EF_hand_dom"/>
</dbReference>
<dbReference type="SMART" id="SM00343">
    <property type="entry name" value="ZnF_C2HC"/>
    <property type="match status" value="1"/>
</dbReference>
<evidence type="ECO:0000256" key="5">
    <source>
        <dbReference type="PROSITE-ProRule" id="PRU00047"/>
    </source>
</evidence>
<dbReference type="InterPro" id="IPR050230">
    <property type="entry name" value="CALM/Myosin/TropC-like"/>
</dbReference>
<dbReference type="CDD" id="cd00051">
    <property type="entry name" value="EFh"/>
    <property type="match status" value="1"/>
</dbReference>
<dbReference type="Gene3D" id="1.10.238.10">
    <property type="entry name" value="EF-hand"/>
    <property type="match status" value="2"/>
</dbReference>
<dbReference type="SUPFAM" id="SSF47473">
    <property type="entry name" value="EF-hand"/>
    <property type="match status" value="1"/>
</dbReference>
<evidence type="ECO:0000256" key="2">
    <source>
        <dbReference type="ARBA" id="ARBA00022723"/>
    </source>
</evidence>
<evidence type="ECO:0000256" key="3">
    <source>
        <dbReference type="ARBA" id="ARBA00022737"/>
    </source>
</evidence>
<dbReference type="GO" id="GO:0005509">
    <property type="term" value="F:calcium ion binding"/>
    <property type="evidence" value="ECO:0007669"/>
    <property type="project" value="InterPro"/>
</dbReference>
<dbReference type="InterPro" id="IPR018247">
    <property type="entry name" value="EF_Hand_1_Ca_BS"/>
</dbReference>
<dbReference type="PANTHER" id="PTHR23048:SF0">
    <property type="entry name" value="CALMODULIN LIKE 3"/>
    <property type="match status" value="1"/>
</dbReference>
<proteinExistence type="inferred from homology"/>
<dbReference type="Pfam" id="PF13499">
    <property type="entry name" value="EF-hand_7"/>
    <property type="match status" value="1"/>
</dbReference>
<evidence type="ECO:0000259" key="7">
    <source>
        <dbReference type="PROSITE" id="PS50222"/>
    </source>
</evidence>
<dbReference type="Gene3D" id="4.10.60.10">
    <property type="entry name" value="Zinc finger, CCHC-type"/>
    <property type="match status" value="1"/>
</dbReference>
<feature type="domain" description="EF-hand" evidence="7">
    <location>
        <begin position="230"/>
        <end position="254"/>
    </location>
</feature>
<keyword evidence="2" id="KW-0479">Metal-binding</keyword>
<evidence type="ECO:0000256" key="1">
    <source>
        <dbReference type="ARBA" id="ARBA00009763"/>
    </source>
</evidence>
<dbReference type="InterPro" id="IPR054722">
    <property type="entry name" value="PolX-like_BBD"/>
</dbReference>
<dbReference type="InterPro" id="IPR036875">
    <property type="entry name" value="Znf_CCHC_sf"/>
</dbReference>
<sequence>MAEQLTEDQIAEFKEAFSLFDKDGDVIRGSSPWRGLFIPSTKGITCYYCKKPEHMKRECRKLKRDQKEGKSGDENKEHQETTAVASSDVLLILSVCGEFCFNLAYVACEDEDSNWLIDSGANCHATSHRNFFITYEPGDFGFVTMANNGECEIVGKGDVCITTNLGCKLVLKDVMHVKGLSSNFISIGKLDAEGYETAFGNGLWKLKNGSDVVATAQQCHFLYRTKASIVFDKDQNGFISAAELRHVMTNLGEKLTDEEVDEMIREADVDGDGQVNYEEFVRMMLAK</sequence>
<dbReference type="GO" id="GO:0003676">
    <property type="term" value="F:nucleic acid binding"/>
    <property type="evidence" value="ECO:0007669"/>
    <property type="project" value="InterPro"/>
</dbReference>
<keyword evidence="5" id="KW-0863">Zinc-finger</keyword>
<dbReference type="PROSITE" id="PS00018">
    <property type="entry name" value="EF_HAND_1"/>
    <property type="match status" value="2"/>
</dbReference>
<dbReference type="PROSITE" id="PS50222">
    <property type="entry name" value="EF_HAND_2"/>
    <property type="match status" value="2"/>
</dbReference>
<dbReference type="EMBL" id="GCKF01039825">
    <property type="protein sequence ID" value="JAG95685.1"/>
    <property type="molecule type" value="Transcribed_RNA"/>
</dbReference>
<keyword evidence="3" id="KW-0677">Repeat</keyword>
<keyword evidence="4" id="KW-0106">Calcium</keyword>
<accession>A0A0D6R191</accession>
<dbReference type="InterPro" id="IPR001878">
    <property type="entry name" value="Znf_CCHC"/>
</dbReference>
<dbReference type="PROSITE" id="PS50158">
    <property type="entry name" value="ZF_CCHC"/>
    <property type="match status" value="1"/>
</dbReference>
<dbReference type="GO" id="GO:0016460">
    <property type="term" value="C:myosin II complex"/>
    <property type="evidence" value="ECO:0007669"/>
    <property type="project" value="TreeGrafter"/>
</dbReference>
<name>A0A0D6R191_ARACU</name>
<dbReference type="AlphaFoldDB" id="A0A0D6R191"/>
<organism evidence="8">
    <name type="scientific">Araucaria cunninghamii</name>
    <name type="common">Hoop pine</name>
    <name type="synonym">Moreton Bay pine</name>
    <dbReference type="NCBI Taxonomy" id="56994"/>
    <lineage>
        <taxon>Eukaryota</taxon>
        <taxon>Viridiplantae</taxon>
        <taxon>Streptophyta</taxon>
        <taxon>Embryophyta</taxon>
        <taxon>Tracheophyta</taxon>
        <taxon>Spermatophyta</taxon>
        <taxon>Pinopsida</taxon>
        <taxon>Pinidae</taxon>
        <taxon>Conifers II</taxon>
        <taxon>Araucariales</taxon>
        <taxon>Araucariaceae</taxon>
        <taxon>Araucaria</taxon>
    </lineage>
</organism>
<comment type="similarity">
    <text evidence="1">Belongs to the calmodulin family.</text>
</comment>
<evidence type="ECO:0000259" key="6">
    <source>
        <dbReference type="PROSITE" id="PS50158"/>
    </source>
</evidence>
<dbReference type="SUPFAM" id="SSF57756">
    <property type="entry name" value="Retrovirus zinc finger-like domains"/>
    <property type="match status" value="1"/>
</dbReference>
<evidence type="ECO:0000256" key="4">
    <source>
        <dbReference type="ARBA" id="ARBA00022837"/>
    </source>
</evidence>
<dbReference type="SMART" id="SM00054">
    <property type="entry name" value="EFh"/>
    <property type="match status" value="2"/>
</dbReference>
<dbReference type="GO" id="GO:0008270">
    <property type="term" value="F:zinc ion binding"/>
    <property type="evidence" value="ECO:0007669"/>
    <property type="project" value="UniProtKB-KW"/>
</dbReference>
<keyword evidence="5" id="KW-0862">Zinc</keyword>
<evidence type="ECO:0000313" key="8">
    <source>
        <dbReference type="EMBL" id="JAG95685.1"/>
    </source>
</evidence>
<dbReference type="FunFam" id="1.10.238.10:FF:000034">
    <property type="entry name" value="Calmodulin"/>
    <property type="match status" value="1"/>
</dbReference>
<dbReference type="Pfam" id="PF22936">
    <property type="entry name" value="Pol_BBD"/>
    <property type="match status" value="1"/>
</dbReference>